<dbReference type="SUPFAM" id="SSF56300">
    <property type="entry name" value="Metallo-dependent phosphatases"/>
    <property type="match status" value="1"/>
</dbReference>
<keyword evidence="2 4" id="KW-0479">Metal-binding</keyword>
<evidence type="ECO:0000256" key="4">
    <source>
        <dbReference type="RuleBase" id="RU362039"/>
    </source>
</evidence>
<gene>
    <name evidence="6" type="ORF">KS407_11005</name>
</gene>
<evidence type="ECO:0000313" key="7">
    <source>
        <dbReference type="Proteomes" id="UP000790580"/>
    </source>
</evidence>
<dbReference type="Pfam" id="PF12850">
    <property type="entry name" value="Metallophos_2"/>
    <property type="match status" value="1"/>
</dbReference>
<sequence length="168" mass="19008">MRALILSDSHGWTKEVQQVVQRHQKEVDVIFHCGDSELRETAPELENVISVKGNCDFGDFPEEMTKEVKGTRFFVGHGHLLNVKMTEINLIYKGEEVQADVVCFGHTHVPVAMKEKGIVILNPGSMRLPREVNVGTYVILEDDSEKTDVTFYSIDGKPVETLNKTFFK</sequence>
<name>A0ABS6JXL0_9BACI</name>
<dbReference type="CDD" id="cd00841">
    <property type="entry name" value="MPP_YfcE"/>
    <property type="match status" value="1"/>
</dbReference>
<dbReference type="RefSeq" id="WP_088076128.1">
    <property type="nucleotide sequence ID" value="NZ_JAHQCR010000045.1"/>
</dbReference>
<comment type="caution">
    <text evidence="6">The sequence shown here is derived from an EMBL/GenBank/DDBJ whole genome shotgun (WGS) entry which is preliminary data.</text>
</comment>
<comment type="similarity">
    <text evidence="1 4">Belongs to the metallophosphoesterase superfamily. YfcE family.</text>
</comment>
<dbReference type="InterPro" id="IPR041802">
    <property type="entry name" value="MPP_YfcE"/>
</dbReference>
<evidence type="ECO:0000256" key="2">
    <source>
        <dbReference type="ARBA" id="ARBA00022723"/>
    </source>
</evidence>
<dbReference type="InterPro" id="IPR000979">
    <property type="entry name" value="Phosphodiesterase_MJ0936/Vps29"/>
</dbReference>
<accession>A0ABS6JXL0</accession>
<comment type="cofactor">
    <cofactor evidence="4">
        <name>a divalent metal cation</name>
        <dbReference type="ChEBI" id="CHEBI:60240"/>
    </cofactor>
</comment>
<dbReference type="NCBIfam" id="TIGR00040">
    <property type="entry name" value="yfcE"/>
    <property type="match status" value="1"/>
</dbReference>
<evidence type="ECO:0000256" key="3">
    <source>
        <dbReference type="ARBA" id="ARBA00022801"/>
    </source>
</evidence>
<dbReference type="PANTHER" id="PTHR11124">
    <property type="entry name" value="VACUOLAR SORTING PROTEIN VPS29"/>
    <property type="match status" value="1"/>
</dbReference>
<evidence type="ECO:0000313" key="6">
    <source>
        <dbReference type="EMBL" id="MBU9721962.1"/>
    </source>
</evidence>
<proteinExistence type="inferred from homology"/>
<dbReference type="PROSITE" id="PS01269">
    <property type="entry name" value="UPF0025"/>
    <property type="match status" value="1"/>
</dbReference>
<dbReference type="InterPro" id="IPR029052">
    <property type="entry name" value="Metallo-depent_PP-like"/>
</dbReference>
<evidence type="ECO:0000256" key="1">
    <source>
        <dbReference type="ARBA" id="ARBA00008950"/>
    </source>
</evidence>
<organism evidence="6 7">
    <name type="scientific">Evansella alkalicola</name>
    <dbReference type="NCBI Taxonomy" id="745819"/>
    <lineage>
        <taxon>Bacteria</taxon>
        <taxon>Bacillati</taxon>
        <taxon>Bacillota</taxon>
        <taxon>Bacilli</taxon>
        <taxon>Bacillales</taxon>
        <taxon>Bacillaceae</taxon>
        <taxon>Evansella</taxon>
    </lineage>
</organism>
<dbReference type="InterPro" id="IPR024654">
    <property type="entry name" value="Calcineurin-like_PHP_lpxH"/>
</dbReference>
<keyword evidence="3" id="KW-0378">Hydrolase</keyword>
<reference evidence="6 7" key="1">
    <citation type="submission" date="2021-06" db="EMBL/GenBank/DDBJ databases">
        <title>Bacillus sp. RD4P76, an endophyte from a halophyte.</title>
        <authorList>
            <person name="Sun J.-Q."/>
        </authorList>
    </citation>
    <scope>NUCLEOTIDE SEQUENCE [LARGE SCALE GENOMIC DNA]</scope>
    <source>
        <strain evidence="6 7">JCM 17098</strain>
    </source>
</reference>
<protein>
    <recommendedName>
        <fullName evidence="4">Phosphoesterase</fullName>
        <ecNumber evidence="4">3.1.4.-</ecNumber>
    </recommendedName>
</protein>
<dbReference type="InterPro" id="IPR020935">
    <property type="entry name" value="PdiEstase_YfcE_CS"/>
</dbReference>
<dbReference type="EMBL" id="JAHQCR010000045">
    <property type="protein sequence ID" value="MBU9721962.1"/>
    <property type="molecule type" value="Genomic_DNA"/>
</dbReference>
<dbReference type="Gene3D" id="3.60.21.10">
    <property type="match status" value="1"/>
</dbReference>
<feature type="domain" description="Calcineurin-like phosphoesterase" evidence="5">
    <location>
        <begin position="1"/>
        <end position="142"/>
    </location>
</feature>
<evidence type="ECO:0000259" key="5">
    <source>
        <dbReference type="Pfam" id="PF12850"/>
    </source>
</evidence>
<dbReference type="Proteomes" id="UP000790580">
    <property type="component" value="Unassembled WGS sequence"/>
</dbReference>
<keyword evidence="7" id="KW-1185">Reference proteome</keyword>
<dbReference type="EC" id="3.1.4.-" evidence="4"/>